<keyword evidence="8" id="KW-0539">Nucleus</keyword>
<feature type="region of interest" description="Disordered" evidence="10">
    <location>
        <begin position="2329"/>
        <end position="2483"/>
    </location>
</feature>
<dbReference type="Pfam" id="PF11262">
    <property type="entry name" value="Tho2"/>
    <property type="match status" value="2"/>
</dbReference>
<dbReference type="PROSITE" id="PS00674">
    <property type="entry name" value="AAA"/>
    <property type="match status" value="1"/>
</dbReference>
<keyword evidence="13" id="KW-1185">Reference proteome</keyword>
<dbReference type="InterPro" id="IPR032302">
    <property type="entry name" value="THOC2_N"/>
</dbReference>
<dbReference type="InterPro" id="IPR041569">
    <property type="entry name" value="AAA_lid_3"/>
</dbReference>
<feature type="compositionally biased region" description="Polar residues" evidence="10">
    <location>
        <begin position="1923"/>
        <end position="1936"/>
    </location>
</feature>
<feature type="compositionally biased region" description="Polar residues" evidence="10">
    <location>
        <begin position="2603"/>
        <end position="2613"/>
    </location>
</feature>
<dbReference type="PANTHER" id="PTHR21597:SF0">
    <property type="entry name" value="THO COMPLEX SUBUNIT 2"/>
    <property type="match status" value="1"/>
</dbReference>
<dbReference type="PANTHER" id="PTHR21597">
    <property type="entry name" value="THO2 PROTEIN"/>
    <property type="match status" value="1"/>
</dbReference>
<keyword evidence="5" id="KW-0547">Nucleotide-binding</keyword>
<dbReference type="InterPro" id="IPR003593">
    <property type="entry name" value="AAA+_ATPase"/>
</dbReference>
<feature type="region of interest" description="Disordered" evidence="10">
    <location>
        <begin position="2097"/>
        <end position="2193"/>
    </location>
</feature>
<evidence type="ECO:0000256" key="10">
    <source>
        <dbReference type="SAM" id="MobiDB-lite"/>
    </source>
</evidence>
<comment type="similarity">
    <text evidence="2">Belongs to the AAA ATPase family.</text>
</comment>
<feature type="compositionally biased region" description="Polar residues" evidence="10">
    <location>
        <begin position="2330"/>
        <end position="2347"/>
    </location>
</feature>
<dbReference type="InterPro" id="IPR021726">
    <property type="entry name" value="THO_THOC2_N"/>
</dbReference>
<feature type="compositionally biased region" description="Basic and acidic residues" evidence="10">
    <location>
        <begin position="2120"/>
        <end position="2180"/>
    </location>
</feature>
<feature type="region of interest" description="Disordered" evidence="10">
    <location>
        <begin position="2228"/>
        <end position="2272"/>
    </location>
</feature>
<evidence type="ECO:0000256" key="6">
    <source>
        <dbReference type="ARBA" id="ARBA00022840"/>
    </source>
</evidence>
<dbReference type="CDD" id="cd19502">
    <property type="entry name" value="RecA-like_PAN_like"/>
    <property type="match status" value="1"/>
</dbReference>
<dbReference type="FunFam" id="3.40.50.300:FF:000034">
    <property type="entry name" value="26S protease regulatory subunit 10B"/>
    <property type="match status" value="1"/>
</dbReference>
<reference evidence="12 13" key="1">
    <citation type="journal article" date="2018" name="MBio">
        <title>Comparative Genomics Reveals the Core Gene Toolbox for the Fungus-Insect Symbiosis.</title>
        <authorList>
            <person name="Wang Y."/>
            <person name="Stata M."/>
            <person name="Wang W."/>
            <person name="Stajich J.E."/>
            <person name="White M.M."/>
            <person name="Moncalvo J.M."/>
        </authorList>
    </citation>
    <scope>NUCLEOTIDE SEQUENCE [LARGE SCALE GENOMIC DNA]</scope>
    <source>
        <strain evidence="12 13">SWE-8-4</strain>
    </source>
</reference>
<keyword evidence="6" id="KW-0067">ATP-binding</keyword>
<dbReference type="SUPFAM" id="SSF52540">
    <property type="entry name" value="P-loop containing nucleoside triphosphate hydrolases"/>
    <property type="match status" value="1"/>
</dbReference>
<evidence type="ECO:0000256" key="4">
    <source>
        <dbReference type="ARBA" id="ARBA00019596"/>
    </source>
</evidence>
<feature type="compositionally biased region" description="Basic and acidic residues" evidence="10">
    <location>
        <begin position="2680"/>
        <end position="2693"/>
    </location>
</feature>
<feature type="compositionally biased region" description="Basic and acidic residues" evidence="10">
    <location>
        <begin position="1836"/>
        <end position="1849"/>
    </location>
</feature>
<feature type="compositionally biased region" description="Low complexity" evidence="10">
    <location>
        <begin position="1938"/>
        <end position="1954"/>
    </location>
</feature>
<dbReference type="Gene3D" id="2.40.50.140">
    <property type="entry name" value="Nucleic acid-binding proteins"/>
    <property type="match status" value="1"/>
</dbReference>
<dbReference type="InterPro" id="IPR003960">
    <property type="entry name" value="ATPase_AAA_CS"/>
</dbReference>
<evidence type="ECO:0000256" key="1">
    <source>
        <dbReference type="ARBA" id="ARBA00004123"/>
    </source>
</evidence>
<feature type="coiled-coil region" evidence="9">
    <location>
        <begin position="20"/>
        <end position="54"/>
    </location>
</feature>
<dbReference type="SMART" id="SM00382">
    <property type="entry name" value="AAA"/>
    <property type="match status" value="1"/>
</dbReference>
<dbReference type="STRING" id="133385.A0A2T9YX48"/>
<feature type="compositionally biased region" description="Polar residues" evidence="10">
    <location>
        <begin position="2447"/>
        <end position="2465"/>
    </location>
</feature>
<feature type="compositionally biased region" description="Polar residues" evidence="10">
    <location>
        <begin position="1482"/>
        <end position="1505"/>
    </location>
</feature>
<feature type="region of interest" description="Disordered" evidence="10">
    <location>
        <begin position="1914"/>
        <end position="1962"/>
    </location>
</feature>
<evidence type="ECO:0000256" key="9">
    <source>
        <dbReference type="SAM" id="Coils"/>
    </source>
</evidence>
<feature type="compositionally biased region" description="Basic and acidic residues" evidence="10">
    <location>
        <begin position="2376"/>
        <end position="2401"/>
    </location>
</feature>
<feature type="compositionally biased region" description="Polar residues" evidence="10">
    <location>
        <begin position="2252"/>
        <end position="2268"/>
    </location>
</feature>
<accession>A0A2T9YX48</accession>
<dbReference type="InterPro" id="IPR032501">
    <property type="entry name" value="Prot_ATP_ID_OB_2nd"/>
</dbReference>
<dbReference type="Pfam" id="PF17862">
    <property type="entry name" value="AAA_lid_3"/>
    <property type="match status" value="1"/>
</dbReference>
<dbReference type="GO" id="GO:0000445">
    <property type="term" value="C:THO complex part of transcription export complex"/>
    <property type="evidence" value="ECO:0007669"/>
    <property type="project" value="TreeGrafter"/>
</dbReference>
<dbReference type="Gene3D" id="1.10.8.60">
    <property type="match status" value="1"/>
</dbReference>
<dbReference type="InterPro" id="IPR027417">
    <property type="entry name" value="P-loop_NTPase"/>
</dbReference>
<dbReference type="EMBL" id="MBFR01000022">
    <property type="protein sequence ID" value="PVU96899.1"/>
    <property type="molecule type" value="Genomic_DNA"/>
</dbReference>
<comment type="similarity">
    <text evidence="3">Belongs to the THOC2 family.</text>
</comment>
<sequence>MIEAQRTKVLSDYRRRLLDHRQSEARLKEIRNTVKKLEADYEKSENDLKALQSTGQIVGEVFKQLDDSRFIVKASTGPRYVVGCRNKVNKEELKQGARVALDITTLTIMRKLPREVDPMVYSMSTEKPDQVSFAGIGGLSKQIRELREVIELPLINPELFLRVGIKPPKGVLLYGPPGTGKTLLAKAVANTLETNFLKVVSSAIVDKYIGESSRLIREMFGYARDNEPCIIFMDEIDAIGGRRFSEGTSADREIQRTLMELLNQMDGFDYLGKTKIIMATNRPDTLDPALLRPGRLDRKIEIPLPNEQARTEILKIHIAPITKHGDIDLDAIVKLSDSFNGADLRNVCTEAGMFAIRDERDYVVQADFMEACSSLPNLNSEQKNKIFELASKTEDSFCSLCLYLISAFYSQPSESFSAEQTTPHLSLDLISSFFSDFKQHAVSTNFTTFEQNLLDSIWYCWVSASLLKNKPLENISPTVSIQANISLLTKELCLKEIIDSNLAKERLDPELLQGAGLIVSAPVFNKNIIRANTANLYKQINFNLFREANLGYAQLITILTSAMLSEETQSAIHLFNSTYMDAPCSINCANSTKAIHFIATDLQLDVYISFIISDIQKVIGVYSIDINRVIDTCLDLFCANIKHYWLFFLAIFQKSSWWNHDNYKFILAQLLGQKISNYNKYSTIYNIDTPEELLYAASLLISHNIIDLSSIYPYLYPSDEEFNSMISKNVADLYKPKSQTSSLLAMMAPLSDSPLDDSDEKESQNTNKSDEDTSKQPTNQKLLFCTALLAIGDLKCGLFVASRFPDLVLAFPQVSHYISRIINVLIDPVYLSLTQPTASQTENLAEIKNSLKSIKIEKNLCIDPFASSSLFNRSKSTFFYEHFWKEKIPLVTDTESLSYFLSGWLSIVGSDLANNHLLLTKIIRICKSLLFNDHCAPLNQSNKWADVLRFYILPSISKSKCNPALISELWEIFEKLPYSDRYMLYGEWQSKIYNSSVDLEFAKESCVTEVRAILRRLSRDTVKIMGRKICKVTHMNPLVSLPIIIERICFDDNLIDPLVESFRFLTDMGIDVLMYSIIKTAFGDKKNRVKENGVDISHWLSSISYLASSIIKKYPSSDPGPLVVFLAQKMSLVLENSSNSKQDILFEFEILGEILIKIVGIEPMTNPTLEQLEALQGGHYLRTEAYQMAGSSNTQWQESIRSYLTQIIYQKISSSGFQGNRGGSNNNSSMNSTNPNAITLKIPSSGYLGKGSSRAIQKFVNSLVDNDLIIPFIVGLSKQIQSILFSDHVNVRSLKTTMTLYDTFHIRQLQFLYLFTSYIAINSSAQEQESKLQLATPSLQQLHGEFGLNWSNSWMWIRPTIHQKFVKLLIEWEKSGEKIEISTKPEARDSILSFIKNNNISSNSNSTAFSSSYFKELFGRIMKEYESEKPEPPVKEPNSNIDVNLVINNTELQKNLDKQSDTNNSGPIQVSEIDNSQKDESLSSQTTTDKIISSQPNLPQESNSLQTDVIADSPKPIENNNVAIINKKLILDVSDLEIEIDGLNRDLVKYCKLALPAFVTGNGFLAEFFVVFWMLTVYDLNVPVKRYVQEIKRLESFITLLSSQLSAESSNSLPSNSKISLSTILKEKDRAILLKKSIEAEQNDHSEHANRVKLWLKAQSPFWFCLSSIDRAAVADNIFQHCILPRAINSALDSGEILNYTRFLNILLTQFQQWKLDCDLYREQSKGLSVYKNGVTSELKYMLSHENFIKVHFKWHTLLYKVFNSILKSNDFELIRKTLLGLKMLSETFPATTEIGNAILSSVNTLVSTSDNPNKHNYSSILTDYNTKSSLSSDTDEPKNMTETEKSKPNTDSTAESLDTKSKSLGGGRQDIKVLARAYVATLEAKKSNWVNIKQFTGHIITSDKCFTDKSVNKEKNEPTLKPDTQTPSKVNTPKNLKSPNISTPSTTSNISKSKLQKESFNEQNVPFKDTVNTIVKLNTPSPVIKLESSIKHKESVPVKRKDLPQSDVSLSDIAKAPRLVSDTQLPSSAKKIKISANNESELKPNIINDEEKIHKAQNQSNPIQYSRSDKSVVIKEETYAEKKTVISSNLELQKPIKKESSASDNKPIQNVDNNYNLKNNDKAEKNYESCSDKRNDKSDMKLDDKVNDRIDYGGDDKRDDNNSIKRNDRRDNRRDERQNNKRNIKQTYKRDDNVYNLQNKNEFSKNTKITTDNKYNTFAKKDYSKNNDETKLKNSSSTIKMKEQYSDNKTKLNTSNSESKKISATNRGKSKEISLTRANSNVDNNKGLSLITNKSTEIQKVQIHSKKSDVKEKERDLRAILIRQRIEKQQNISTPERNNKVGNNEKNFFDKKSYQGSLDTKPKIHDISIKNTNLRKNESTNDKKEDYVKKTEEKTKDSKSTKHSFSENNSEKSNNIKIAKVNKDDNIKEGKQNNKFKEIENKVDSGSHNSKATVNIGTAVSNEPNFDANKVHNKKNHDNFKDFNEKNISAKDSQNYSSPNASSSSKPFIYRTADFISQGNKSFNNTRNSYDNGEDKIFKKSSYNHSKHELDENIPFNNNYRRQDRYDKNVKSEYYNQNSQHFNRDSKFKNQNNSERYDNFHENNVFNKGNFHSNRNRNSQNFDNNVHRKGNNNDNHYIRNPNKDNEKNQQTSYDTTVNIGTAVSNEPNFDANKVHNKKNHDNFKDFNEKNISTKDSQNYSSPNASSSSKPFIYRTADFISQGNKSFNNTRNSYDNGEDKIFKKSSYNHSKHELDENIPFNNNYRRQDRYDKNVKSEYYNQNSQHFNRDSKFKNQNNSERYDNFHENNVFNKGNFHSNRNRNSQNFDNNVHRKGNNNDNHYIRNPNKDNEKNQQTPNDIKINNTISDAADNECGVRQGSEISDELQKSFHTRTEWCSGWGMNVNNKKYDIMASNCTGDTTLKIQNQPISNVKE</sequence>
<feature type="region of interest" description="Disordered" evidence="10">
    <location>
        <begin position="752"/>
        <end position="776"/>
    </location>
</feature>
<dbReference type="Pfam" id="PF00004">
    <property type="entry name" value="AAA"/>
    <property type="match status" value="1"/>
</dbReference>
<organism evidence="12 13">
    <name type="scientific">Smittium simulii</name>
    <dbReference type="NCBI Taxonomy" id="133385"/>
    <lineage>
        <taxon>Eukaryota</taxon>
        <taxon>Fungi</taxon>
        <taxon>Fungi incertae sedis</taxon>
        <taxon>Zoopagomycota</taxon>
        <taxon>Kickxellomycotina</taxon>
        <taxon>Harpellomycetes</taxon>
        <taxon>Harpellales</taxon>
        <taxon>Legeriomycetaceae</taxon>
        <taxon>Smittium</taxon>
    </lineage>
</organism>
<comment type="subcellular location">
    <subcellularLocation>
        <location evidence="1">Nucleus</location>
    </subcellularLocation>
</comment>
<feature type="region of interest" description="Disordered" evidence="10">
    <location>
        <begin position="2576"/>
        <end position="2651"/>
    </location>
</feature>
<evidence type="ECO:0000256" key="7">
    <source>
        <dbReference type="ARBA" id="ARBA00022942"/>
    </source>
</evidence>
<feature type="compositionally biased region" description="Low complexity" evidence="10">
    <location>
        <begin position="2407"/>
        <end position="2419"/>
    </location>
</feature>
<dbReference type="InterPro" id="IPR021418">
    <property type="entry name" value="THO_THOC2_C"/>
</dbReference>
<dbReference type="GO" id="GO:0000502">
    <property type="term" value="C:proteasome complex"/>
    <property type="evidence" value="ECO:0007669"/>
    <property type="project" value="UniProtKB-KW"/>
</dbReference>
<keyword evidence="9" id="KW-0175">Coiled coil</keyword>
<feature type="compositionally biased region" description="Low complexity" evidence="10">
    <location>
        <begin position="2697"/>
        <end position="2709"/>
    </location>
</feature>
<evidence type="ECO:0000313" key="13">
    <source>
        <dbReference type="Proteomes" id="UP000245383"/>
    </source>
</evidence>
<evidence type="ECO:0000256" key="5">
    <source>
        <dbReference type="ARBA" id="ARBA00022741"/>
    </source>
</evidence>
<dbReference type="Proteomes" id="UP000245383">
    <property type="component" value="Unassembled WGS sequence"/>
</dbReference>
<dbReference type="GO" id="GO:0005524">
    <property type="term" value="F:ATP binding"/>
    <property type="evidence" value="ECO:0007669"/>
    <property type="project" value="UniProtKB-KW"/>
</dbReference>
<evidence type="ECO:0000256" key="2">
    <source>
        <dbReference type="ARBA" id="ARBA00006914"/>
    </source>
</evidence>
<dbReference type="Gene3D" id="3.40.50.300">
    <property type="entry name" value="P-loop containing nucleotide triphosphate hydrolases"/>
    <property type="match status" value="1"/>
</dbReference>
<evidence type="ECO:0000256" key="3">
    <source>
        <dbReference type="ARBA" id="ARBA00007857"/>
    </source>
</evidence>
<feature type="domain" description="AAA+ ATPase" evidence="11">
    <location>
        <begin position="167"/>
        <end position="306"/>
    </location>
</feature>
<feature type="region of interest" description="Disordered" evidence="10">
    <location>
        <begin position="2811"/>
        <end position="2857"/>
    </location>
</feature>
<dbReference type="Pfam" id="PF11732">
    <property type="entry name" value="Thoc2"/>
    <property type="match status" value="1"/>
</dbReference>
<feature type="compositionally biased region" description="Polar residues" evidence="10">
    <location>
        <begin position="1461"/>
        <end position="1474"/>
    </location>
</feature>
<comment type="caution">
    <text evidence="12">The sequence shown here is derived from an EMBL/GenBank/DDBJ whole genome shotgun (WGS) entry which is preliminary data.</text>
</comment>
<dbReference type="Pfam" id="PF16450">
    <property type="entry name" value="Prot_ATP_ID_OB_C"/>
    <property type="match status" value="1"/>
</dbReference>
<feature type="region of interest" description="Disordered" evidence="10">
    <location>
        <begin position="1454"/>
        <end position="1505"/>
    </location>
</feature>
<protein>
    <recommendedName>
        <fullName evidence="4">THO complex subunit 2</fullName>
    </recommendedName>
</protein>
<name>A0A2T9YX48_9FUNG</name>
<evidence type="ECO:0000256" key="8">
    <source>
        <dbReference type="ARBA" id="ARBA00023242"/>
    </source>
</evidence>
<feature type="region of interest" description="Disordered" evidence="10">
    <location>
        <begin position="2663"/>
        <end position="2709"/>
    </location>
</feature>
<feature type="region of interest" description="Disordered" evidence="10">
    <location>
        <begin position="1829"/>
        <end position="1866"/>
    </location>
</feature>
<dbReference type="Pfam" id="PF16134">
    <property type="entry name" value="THOC2_N"/>
    <property type="match status" value="1"/>
</dbReference>
<dbReference type="GO" id="GO:0003729">
    <property type="term" value="F:mRNA binding"/>
    <property type="evidence" value="ECO:0007669"/>
    <property type="project" value="TreeGrafter"/>
</dbReference>
<dbReference type="GO" id="GO:0016887">
    <property type="term" value="F:ATP hydrolysis activity"/>
    <property type="evidence" value="ECO:0007669"/>
    <property type="project" value="InterPro"/>
</dbReference>
<evidence type="ECO:0000313" key="12">
    <source>
        <dbReference type="EMBL" id="PVU96899.1"/>
    </source>
</evidence>
<evidence type="ECO:0000259" key="11">
    <source>
        <dbReference type="SMART" id="SM00382"/>
    </source>
</evidence>
<keyword evidence="7" id="KW-0647">Proteasome</keyword>
<dbReference type="GO" id="GO:0006397">
    <property type="term" value="P:mRNA processing"/>
    <property type="evidence" value="ECO:0007669"/>
    <property type="project" value="InterPro"/>
</dbReference>
<dbReference type="InterPro" id="IPR003959">
    <property type="entry name" value="ATPase_AAA_core"/>
</dbReference>
<feature type="compositionally biased region" description="Basic and acidic residues" evidence="10">
    <location>
        <begin position="2241"/>
        <end position="2251"/>
    </location>
</feature>
<dbReference type="InterPro" id="IPR040007">
    <property type="entry name" value="Tho2"/>
</dbReference>
<dbReference type="InterPro" id="IPR012340">
    <property type="entry name" value="NA-bd_OB-fold"/>
</dbReference>
<feature type="compositionally biased region" description="Basic and acidic residues" evidence="10">
    <location>
        <begin position="2422"/>
        <end position="2446"/>
    </location>
</feature>
<dbReference type="GO" id="GO:0006406">
    <property type="term" value="P:mRNA export from nucleus"/>
    <property type="evidence" value="ECO:0007669"/>
    <property type="project" value="InterPro"/>
</dbReference>
<gene>
    <name evidence="12" type="ORF">BB561_000889</name>
</gene>
<proteinExistence type="inferred from homology"/>